<evidence type="ECO:0000313" key="4">
    <source>
        <dbReference type="Proteomes" id="UP000256269"/>
    </source>
</evidence>
<gene>
    <name evidence="3" type="ORF">BCF44_104659</name>
</gene>
<feature type="transmembrane region" description="Helical" evidence="2">
    <location>
        <begin position="207"/>
        <end position="224"/>
    </location>
</feature>
<feature type="compositionally biased region" description="Low complexity" evidence="1">
    <location>
        <begin position="153"/>
        <end position="172"/>
    </location>
</feature>
<comment type="caution">
    <text evidence="3">The sequence shown here is derived from an EMBL/GenBank/DDBJ whole genome shotgun (WGS) entry which is preliminary data.</text>
</comment>
<dbReference type="OrthoDB" id="9808623at2"/>
<sequence>MRLEHQFRVAAPIGEVWSALRDPQRVAPCMPGATLTSAEGESFAGTVKVKLGPVALLYKGSGSFDSIDDAAHRAVITASGKDSRGNGTASATVEVTLSADDGGGTAAAVVTELAVTGRPAQFGRGLISEVGGKILDQFAACLADKLAPPVESVEQATAVAPPQAEEPAADQPPAAPPKAAGPPVQPQPEAEPLDLMEFAGRSVAKRAVFAIGAAVLLIVLISRLRRR</sequence>
<feature type="region of interest" description="Disordered" evidence="1">
    <location>
        <begin position="153"/>
        <end position="190"/>
    </location>
</feature>
<keyword evidence="2" id="KW-0472">Membrane</keyword>
<proteinExistence type="predicted"/>
<feature type="compositionally biased region" description="Pro residues" evidence="1">
    <location>
        <begin position="173"/>
        <end position="186"/>
    </location>
</feature>
<dbReference type="PANTHER" id="PTHR38588">
    <property type="entry name" value="BLL0334 PROTEIN"/>
    <property type="match status" value="1"/>
</dbReference>
<dbReference type="AlphaFoldDB" id="A0A3E0HVT0"/>
<organism evidence="3 4">
    <name type="scientific">Kutzneria buriramensis</name>
    <dbReference type="NCBI Taxonomy" id="1045776"/>
    <lineage>
        <taxon>Bacteria</taxon>
        <taxon>Bacillati</taxon>
        <taxon>Actinomycetota</taxon>
        <taxon>Actinomycetes</taxon>
        <taxon>Pseudonocardiales</taxon>
        <taxon>Pseudonocardiaceae</taxon>
        <taxon>Kutzneria</taxon>
    </lineage>
</organism>
<dbReference type="EMBL" id="QUNO01000004">
    <property type="protein sequence ID" value="REH50380.1"/>
    <property type="molecule type" value="Genomic_DNA"/>
</dbReference>
<keyword evidence="2" id="KW-1133">Transmembrane helix</keyword>
<dbReference type="PANTHER" id="PTHR38588:SF1">
    <property type="entry name" value="BLL0334 PROTEIN"/>
    <property type="match status" value="1"/>
</dbReference>
<evidence type="ECO:0000256" key="1">
    <source>
        <dbReference type="SAM" id="MobiDB-lite"/>
    </source>
</evidence>
<name>A0A3E0HVT0_9PSEU</name>
<dbReference type="Proteomes" id="UP000256269">
    <property type="component" value="Unassembled WGS sequence"/>
</dbReference>
<keyword evidence="4" id="KW-1185">Reference proteome</keyword>
<dbReference type="Gene3D" id="3.30.530.20">
    <property type="match status" value="1"/>
</dbReference>
<dbReference type="SUPFAM" id="SSF55961">
    <property type="entry name" value="Bet v1-like"/>
    <property type="match status" value="1"/>
</dbReference>
<accession>A0A3E0HVT0</accession>
<dbReference type="Pfam" id="PF06240">
    <property type="entry name" value="COXG"/>
    <property type="match status" value="1"/>
</dbReference>
<dbReference type="RefSeq" id="WP_116174862.1">
    <property type="nucleotide sequence ID" value="NZ_CP144375.1"/>
</dbReference>
<dbReference type="InterPro" id="IPR023393">
    <property type="entry name" value="START-like_dom_sf"/>
</dbReference>
<evidence type="ECO:0000313" key="3">
    <source>
        <dbReference type="EMBL" id="REH50380.1"/>
    </source>
</evidence>
<evidence type="ECO:0000256" key="2">
    <source>
        <dbReference type="SAM" id="Phobius"/>
    </source>
</evidence>
<protein>
    <submittedName>
        <fullName evidence="3">Carbon monoxide dehydrogenase subunit G</fullName>
    </submittedName>
</protein>
<keyword evidence="2" id="KW-0812">Transmembrane</keyword>
<reference evidence="3 4" key="1">
    <citation type="submission" date="2018-08" db="EMBL/GenBank/DDBJ databases">
        <title>Genomic Encyclopedia of Archaeal and Bacterial Type Strains, Phase II (KMG-II): from individual species to whole genera.</title>
        <authorList>
            <person name="Goeker M."/>
        </authorList>
    </citation>
    <scope>NUCLEOTIDE SEQUENCE [LARGE SCALE GENOMIC DNA]</scope>
    <source>
        <strain evidence="3 4">DSM 45791</strain>
    </source>
</reference>
<dbReference type="CDD" id="cd07823">
    <property type="entry name" value="SRPBCC_5"/>
    <property type="match status" value="1"/>
</dbReference>
<dbReference type="InterPro" id="IPR010419">
    <property type="entry name" value="CO_DH_gsu"/>
</dbReference>